<reference evidence="12 13" key="1">
    <citation type="submission" date="2019-03" db="EMBL/GenBank/DDBJ databases">
        <title>Genomic Encyclopedia of Archaeal and Bacterial Type Strains, Phase II (KMG-II): from individual species to whole genera.</title>
        <authorList>
            <person name="Goeker M."/>
        </authorList>
    </citation>
    <scope>NUCLEOTIDE SEQUENCE [LARGE SCALE GENOMIC DNA]</scope>
    <source>
        <strain evidence="12 13">DSM 19035</strain>
    </source>
</reference>
<evidence type="ECO:0000256" key="1">
    <source>
        <dbReference type="ARBA" id="ARBA00004141"/>
    </source>
</evidence>
<evidence type="ECO:0000256" key="7">
    <source>
        <dbReference type="ARBA" id="ARBA00023136"/>
    </source>
</evidence>
<feature type="transmembrane region" description="Helical" evidence="10">
    <location>
        <begin position="253"/>
        <end position="271"/>
    </location>
</feature>
<organism evidence="12 13">
    <name type="scientific">Pedobacter metabolipauper</name>
    <dbReference type="NCBI Taxonomy" id="425513"/>
    <lineage>
        <taxon>Bacteria</taxon>
        <taxon>Pseudomonadati</taxon>
        <taxon>Bacteroidota</taxon>
        <taxon>Sphingobacteriia</taxon>
        <taxon>Sphingobacteriales</taxon>
        <taxon>Sphingobacteriaceae</taxon>
        <taxon>Pedobacter</taxon>
    </lineage>
</organism>
<evidence type="ECO:0000256" key="9">
    <source>
        <dbReference type="ARBA" id="ARBA00023284"/>
    </source>
</evidence>
<feature type="transmembrane region" description="Helical" evidence="10">
    <location>
        <begin position="322"/>
        <end position="340"/>
    </location>
</feature>
<keyword evidence="13" id="KW-1185">Reference proteome</keyword>
<comment type="caution">
    <text evidence="12">The sequence shown here is derived from an EMBL/GenBank/DDBJ whole genome shotgun (WGS) entry which is preliminary data.</text>
</comment>
<evidence type="ECO:0000259" key="11">
    <source>
        <dbReference type="PROSITE" id="PS50990"/>
    </source>
</evidence>
<dbReference type="InterPro" id="IPR012336">
    <property type="entry name" value="Thioredoxin-like_fold"/>
</dbReference>
<dbReference type="SUPFAM" id="SSF52833">
    <property type="entry name" value="Thioredoxin-like"/>
    <property type="match status" value="1"/>
</dbReference>
<gene>
    <name evidence="12" type="ORF">ATK78_0891</name>
</gene>
<dbReference type="GO" id="GO:0016020">
    <property type="term" value="C:membrane"/>
    <property type="evidence" value="ECO:0007669"/>
    <property type="project" value="UniProtKB-SubCell"/>
</dbReference>
<keyword evidence="6" id="KW-0560">Oxidoreductase</keyword>
<dbReference type="Pfam" id="PF03412">
    <property type="entry name" value="Peptidase_C39"/>
    <property type="match status" value="1"/>
</dbReference>
<protein>
    <submittedName>
        <fullName evidence="12">Peptidase C39-like protein</fullName>
    </submittedName>
</protein>
<dbReference type="CDD" id="cd12921">
    <property type="entry name" value="VKOR_4"/>
    <property type="match status" value="1"/>
</dbReference>
<dbReference type="Pfam" id="PF13462">
    <property type="entry name" value="Thioredoxin_4"/>
    <property type="match status" value="1"/>
</dbReference>
<dbReference type="Gene3D" id="3.40.30.10">
    <property type="entry name" value="Glutaredoxin"/>
    <property type="match status" value="1"/>
</dbReference>
<evidence type="ECO:0000256" key="6">
    <source>
        <dbReference type="ARBA" id="ARBA00023002"/>
    </source>
</evidence>
<dbReference type="GO" id="GO:0008233">
    <property type="term" value="F:peptidase activity"/>
    <property type="evidence" value="ECO:0007669"/>
    <property type="project" value="InterPro"/>
</dbReference>
<dbReference type="Proteomes" id="UP000295620">
    <property type="component" value="Unassembled WGS sequence"/>
</dbReference>
<evidence type="ECO:0000256" key="10">
    <source>
        <dbReference type="SAM" id="Phobius"/>
    </source>
</evidence>
<dbReference type="InterPro" id="IPR005074">
    <property type="entry name" value="Peptidase_C39"/>
</dbReference>
<dbReference type="InterPro" id="IPR038354">
    <property type="entry name" value="VKOR_sf"/>
</dbReference>
<dbReference type="EMBL" id="SNYC01000003">
    <property type="protein sequence ID" value="TDQ11763.1"/>
    <property type="molecule type" value="Genomic_DNA"/>
</dbReference>
<feature type="transmembrane region" description="Helical" evidence="10">
    <location>
        <begin position="169"/>
        <end position="190"/>
    </location>
</feature>
<keyword evidence="9" id="KW-0676">Redox-active center</keyword>
<keyword evidence="5 10" id="KW-1133">Transmembrane helix</keyword>
<proteinExistence type="inferred from homology"/>
<feature type="domain" description="Peptidase C39" evidence="11">
    <location>
        <begin position="2"/>
        <end position="123"/>
    </location>
</feature>
<dbReference type="GO" id="GO:0006508">
    <property type="term" value="P:proteolysis"/>
    <property type="evidence" value="ECO:0007669"/>
    <property type="project" value="InterPro"/>
</dbReference>
<dbReference type="Gene3D" id="1.20.1440.130">
    <property type="entry name" value="VKOR domain"/>
    <property type="match status" value="1"/>
</dbReference>
<keyword evidence="4" id="KW-0874">Quinone</keyword>
<evidence type="ECO:0000313" key="13">
    <source>
        <dbReference type="Proteomes" id="UP000295620"/>
    </source>
</evidence>
<evidence type="ECO:0000256" key="2">
    <source>
        <dbReference type="ARBA" id="ARBA00006214"/>
    </source>
</evidence>
<dbReference type="GO" id="GO:0048038">
    <property type="term" value="F:quinone binding"/>
    <property type="evidence" value="ECO:0007669"/>
    <property type="project" value="UniProtKB-KW"/>
</dbReference>
<dbReference type="InterPro" id="IPR012932">
    <property type="entry name" value="VKOR"/>
</dbReference>
<evidence type="ECO:0000256" key="5">
    <source>
        <dbReference type="ARBA" id="ARBA00022989"/>
    </source>
</evidence>
<sequence>MKKKDNATAVACLLINALHVKINPGTVEACLKEHPEYPSLLAVSDCLTEWNIPNQAYKISRKDYDANELEFPFIAHLNTNGGYYMMVHELTDGRIVYSDEERIRKNMSEQDFLKIWSGIVLSADVNENSGEENYPANRLKESFNRLKVPLLLLVILGIVLLNINNVHGWSYFVLLGIKLAGTATSILLLMHSIDANNPLIQNLCSLGSKNNCNVILRSDAAQLTPWLSWSDVGFFYFSGSFLSLLLIPASLPLLKLLNVFSLPFIVFSINYQYQHKNWCILCCFIQAFLLLEFLTSLSSYWFSDLPDLNFFMIQVADYSPSAIPAIVFCFLTPILTWSVLKPGLLKSAQFNPMKKQLLKFKYNSELFNQALTSQPRYAVPDDLMPISLGNPNAETTITMVTNPFCGPCAKAHETLDKWLSVRDDINIKIIFTTADHDDDDRTKIARHVTALSLLNDTKLVSRALNDWYKQSGKKYDSWASKYPVNFKPKSVEKSNSVENVESVKTIDRFDNTAKTTENVENVESVESVEMALVTAKQKAWCNLTEIAFTPTILINGYKLPDPYRLEDIKYLIN</sequence>
<keyword evidence="8" id="KW-1015">Disulfide bond</keyword>
<dbReference type="Pfam" id="PF07884">
    <property type="entry name" value="VKOR"/>
    <property type="match status" value="1"/>
</dbReference>
<comment type="similarity">
    <text evidence="2">Belongs to the VKOR family.</text>
</comment>
<evidence type="ECO:0000256" key="3">
    <source>
        <dbReference type="ARBA" id="ARBA00022692"/>
    </source>
</evidence>
<evidence type="ECO:0000256" key="4">
    <source>
        <dbReference type="ARBA" id="ARBA00022719"/>
    </source>
</evidence>
<evidence type="ECO:0000256" key="8">
    <source>
        <dbReference type="ARBA" id="ARBA00023157"/>
    </source>
</evidence>
<feature type="transmembrane region" description="Helical" evidence="10">
    <location>
        <begin position="278"/>
        <end position="302"/>
    </location>
</feature>
<dbReference type="GO" id="GO:0005524">
    <property type="term" value="F:ATP binding"/>
    <property type="evidence" value="ECO:0007669"/>
    <property type="project" value="InterPro"/>
</dbReference>
<dbReference type="Gene3D" id="3.90.70.10">
    <property type="entry name" value="Cysteine proteinases"/>
    <property type="match status" value="1"/>
</dbReference>
<keyword evidence="7 10" id="KW-0472">Membrane</keyword>
<comment type="subcellular location">
    <subcellularLocation>
        <location evidence="1">Membrane</location>
        <topology evidence="1">Multi-pass membrane protein</topology>
    </subcellularLocation>
</comment>
<name>A0A4V3D1M4_9SPHI</name>
<dbReference type="GO" id="GO:0016491">
    <property type="term" value="F:oxidoreductase activity"/>
    <property type="evidence" value="ECO:0007669"/>
    <property type="project" value="UniProtKB-KW"/>
</dbReference>
<dbReference type="InterPro" id="IPR036249">
    <property type="entry name" value="Thioredoxin-like_sf"/>
</dbReference>
<accession>A0A4V3D1M4</accession>
<dbReference type="PROSITE" id="PS50990">
    <property type="entry name" value="PEPTIDASE_C39"/>
    <property type="match status" value="1"/>
</dbReference>
<evidence type="ECO:0000313" key="12">
    <source>
        <dbReference type="EMBL" id="TDQ11763.1"/>
    </source>
</evidence>
<dbReference type="AlphaFoldDB" id="A0A4V3D1M4"/>
<keyword evidence="3 10" id="KW-0812">Transmembrane</keyword>
<feature type="transmembrane region" description="Helical" evidence="10">
    <location>
        <begin position="146"/>
        <end position="163"/>
    </location>
</feature>